<dbReference type="Pfam" id="PF03062">
    <property type="entry name" value="MBOAT"/>
    <property type="match status" value="1"/>
</dbReference>
<evidence type="ECO:0000256" key="8">
    <source>
        <dbReference type="SAM" id="Phobius"/>
    </source>
</evidence>
<keyword evidence="3 7" id="KW-1003">Cell membrane</keyword>
<dbReference type="EMBL" id="FTPP01000001">
    <property type="protein sequence ID" value="SIT75386.1"/>
    <property type="molecule type" value="Genomic_DNA"/>
</dbReference>
<evidence type="ECO:0000256" key="4">
    <source>
        <dbReference type="ARBA" id="ARBA00022692"/>
    </source>
</evidence>
<keyword evidence="7 9" id="KW-0012">Acyltransferase</keyword>
<dbReference type="Proteomes" id="UP000187181">
    <property type="component" value="Unassembled WGS sequence"/>
</dbReference>
<dbReference type="PANTHER" id="PTHR13285">
    <property type="entry name" value="ACYLTRANSFERASE"/>
    <property type="match status" value="1"/>
</dbReference>
<feature type="transmembrane region" description="Helical" evidence="8">
    <location>
        <begin position="329"/>
        <end position="345"/>
    </location>
</feature>
<feature type="transmembrane region" description="Helical" evidence="8">
    <location>
        <begin position="195"/>
        <end position="214"/>
    </location>
</feature>
<feature type="transmembrane region" description="Helical" evidence="8">
    <location>
        <begin position="76"/>
        <end position="97"/>
    </location>
</feature>
<dbReference type="InterPro" id="IPR024194">
    <property type="entry name" value="Ac/AlaTfrase_AlgI/DltB"/>
</dbReference>
<dbReference type="PIRSF" id="PIRSF016636">
    <property type="entry name" value="AlgI_DltB"/>
    <property type="match status" value="1"/>
</dbReference>
<accession>A0A1R3WE11</accession>
<comment type="similarity">
    <text evidence="2 7">Belongs to the membrane-bound acyltransferase family.</text>
</comment>
<evidence type="ECO:0000256" key="1">
    <source>
        <dbReference type="ARBA" id="ARBA00004651"/>
    </source>
</evidence>
<feature type="transmembrane region" description="Helical" evidence="8">
    <location>
        <begin position="117"/>
        <end position="138"/>
    </location>
</feature>
<evidence type="ECO:0000256" key="3">
    <source>
        <dbReference type="ARBA" id="ARBA00022475"/>
    </source>
</evidence>
<evidence type="ECO:0000313" key="9">
    <source>
        <dbReference type="EMBL" id="SIT75386.1"/>
    </source>
</evidence>
<name>A0A1R3WE11_9BACT</name>
<dbReference type="PANTHER" id="PTHR13285:SF18">
    <property type="entry name" value="PROTEIN-CYSTEINE N-PALMITOYLTRANSFERASE RASP"/>
    <property type="match status" value="1"/>
</dbReference>
<evidence type="ECO:0000256" key="7">
    <source>
        <dbReference type="PIRNR" id="PIRNR016636"/>
    </source>
</evidence>
<proteinExistence type="inferred from homology"/>
<evidence type="ECO:0000256" key="6">
    <source>
        <dbReference type="ARBA" id="ARBA00023136"/>
    </source>
</evidence>
<feature type="transmembrane region" description="Helical" evidence="8">
    <location>
        <begin position="452"/>
        <end position="475"/>
    </location>
</feature>
<feature type="transmembrane region" description="Helical" evidence="8">
    <location>
        <begin position="415"/>
        <end position="432"/>
    </location>
</feature>
<evidence type="ECO:0000313" key="10">
    <source>
        <dbReference type="Proteomes" id="UP000187181"/>
    </source>
</evidence>
<dbReference type="GO" id="GO:0042121">
    <property type="term" value="P:alginic acid biosynthetic process"/>
    <property type="evidence" value="ECO:0007669"/>
    <property type="project" value="InterPro"/>
</dbReference>
<feature type="transmembrane region" description="Helical" evidence="8">
    <location>
        <begin position="365"/>
        <end position="385"/>
    </location>
</feature>
<dbReference type="OrthoDB" id="9805788at2"/>
<dbReference type="GO" id="GO:0005886">
    <property type="term" value="C:plasma membrane"/>
    <property type="evidence" value="ECO:0007669"/>
    <property type="project" value="UniProtKB-SubCell"/>
</dbReference>
<feature type="transmembrane region" description="Helical" evidence="8">
    <location>
        <begin position="150"/>
        <end position="168"/>
    </location>
</feature>
<keyword evidence="5 8" id="KW-1133">Transmembrane helix</keyword>
<keyword evidence="6 7" id="KW-0472">Membrane</keyword>
<dbReference type="InterPro" id="IPR004299">
    <property type="entry name" value="MBOAT_fam"/>
</dbReference>
<reference evidence="10" key="1">
    <citation type="submission" date="2017-01" db="EMBL/GenBank/DDBJ databases">
        <authorList>
            <person name="Varghese N."/>
            <person name="Submissions S."/>
        </authorList>
    </citation>
    <scope>NUCLEOTIDE SEQUENCE [LARGE SCALE GENOMIC DNA]</scope>
    <source>
        <strain evidence="10">LP100</strain>
    </source>
</reference>
<dbReference type="InterPro" id="IPR028362">
    <property type="entry name" value="AlgI"/>
</dbReference>
<protein>
    <submittedName>
        <fullName evidence="9">D-alanyl-lipoteichoic acid acyltransferase DltB, MBOAT superfamily</fullName>
    </submittedName>
</protein>
<dbReference type="AlphaFoldDB" id="A0A1R3WE11"/>
<keyword evidence="10" id="KW-1185">Reference proteome</keyword>
<evidence type="ECO:0000256" key="5">
    <source>
        <dbReference type="ARBA" id="ARBA00022989"/>
    </source>
</evidence>
<feature type="transmembrane region" description="Helical" evidence="8">
    <location>
        <begin position="226"/>
        <end position="242"/>
    </location>
</feature>
<dbReference type="STRING" id="1317125.SAMN05444128_0206"/>
<dbReference type="PIRSF" id="PIRSF500217">
    <property type="entry name" value="AlgI"/>
    <property type="match status" value="1"/>
</dbReference>
<gene>
    <name evidence="9" type="ORF">SAMN05444128_0206</name>
</gene>
<organism evidence="9 10">
    <name type="scientific">Pontibacter indicus</name>
    <dbReference type="NCBI Taxonomy" id="1317125"/>
    <lineage>
        <taxon>Bacteria</taxon>
        <taxon>Pseudomonadati</taxon>
        <taxon>Bacteroidota</taxon>
        <taxon>Cytophagia</taxon>
        <taxon>Cytophagales</taxon>
        <taxon>Hymenobacteraceae</taxon>
        <taxon>Pontibacter</taxon>
    </lineage>
</organism>
<comment type="subcellular location">
    <subcellularLocation>
        <location evidence="1">Cell membrane</location>
        <topology evidence="1">Multi-pass membrane protein</topology>
    </subcellularLocation>
</comment>
<dbReference type="InterPro" id="IPR051085">
    <property type="entry name" value="MB_O-acyltransferase"/>
</dbReference>
<evidence type="ECO:0000256" key="2">
    <source>
        <dbReference type="ARBA" id="ARBA00010323"/>
    </source>
</evidence>
<feature type="transmembrane region" description="Helical" evidence="8">
    <location>
        <begin position="42"/>
        <end position="64"/>
    </location>
</feature>
<keyword evidence="4 8" id="KW-0812">Transmembrane</keyword>
<feature type="transmembrane region" description="Helical" evidence="8">
    <location>
        <begin position="5"/>
        <end position="22"/>
    </location>
</feature>
<keyword evidence="7 9" id="KW-0808">Transferase</keyword>
<sequence>MLFNSFLFLLFFPSICVLYFLLPYRYRWILLLVGSYYFYMNWIPVYALLLFLSTLITYVCALLISNSEDQSKKKAYLIFSLVSNFSILFFFKYFNFINTSVFELLTQFNLRWEVPNLKILLPVGISFYTFQAVGYSIDVYRGELKPEKHLGIYALFVSYFPQLVAGPIERATNLLPQFRQKFDFDYTRVVQGLKLMLWGFFMKLVVADRLAIYVDAVYNNADKHDGLSLIIATLFFTVQIYGDFAGYSYISIGSARIMGFNLMMNFNQPYFSKSIAEFWSRWHISLSTWFRDYVYISLGGNRVSFHRWQLNLLITFLVSGIWHGANWTFVIWGTLHGLFLIFSNITKKYIFRQDYWQRLSNNSSLYQGFQIITTIILVAFTWILFRANNVSDAFLIISKIFTTAGVPFLGDSRSYMMYALMSIVLLFTVEYIREYYPNLTLLDNESVQVRYISYTAMAIIIMLFGVFDGGQFIYFQF</sequence>
<dbReference type="GO" id="GO:0016746">
    <property type="term" value="F:acyltransferase activity"/>
    <property type="evidence" value="ECO:0007669"/>
    <property type="project" value="UniProtKB-KW"/>
</dbReference>